<dbReference type="Gene3D" id="3.90.1150.50">
    <property type="entry name" value="Transcription-repair-coupling factor, D7 domain"/>
    <property type="match status" value="1"/>
</dbReference>
<dbReference type="Pfam" id="PF00271">
    <property type="entry name" value="Helicase_C"/>
    <property type="match status" value="1"/>
</dbReference>
<accession>A0A8E6B5S5</accession>
<comment type="similarity">
    <text evidence="11 13">In the C-terminal section; belongs to the helicase family. RecG subfamily.</text>
</comment>
<protein>
    <recommendedName>
        <fullName evidence="12 13">Transcription-repair-coupling factor</fullName>
        <shortName evidence="13">TRCF</shortName>
        <ecNumber evidence="13">3.6.4.-</ecNumber>
    </recommendedName>
</protein>
<dbReference type="SUPFAM" id="SSF52540">
    <property type="entry name" value="P-loop containing nucleoside triphosphate hydrolases"/>
    <property type="match status" value="3"/>
</dbReference>
<dbReference type="InterPro" id="IPR041471">
    <property type="entry name" value="UvrB_inter"/>
</dbReference>
<dbReference type="InterPro" id="IPR011545">
    <property type="entry name" value="DEAD/DEAH_box_helicase_dom"/>
</dbReference>
<proteinExistence type="inferred from homology"/>
<dbReference type="SUPFAM" id="SSF141259">
    <property type="entry name" value="CarD-like"/>
    <property type="match status" value="1"/>
</dbReference>
<keyword evidence="8 13" id="KW-0238">DNA-binding</keyword>
<evidence type="ECO:0000256" key="12">
    <source>
        <dbReference type="ARBA" id="ARBA00070128"/>
    </source>
</evidence>
<dbReference type="RefSeq" id="WP_213497304.1">
    <property type="nucleotide sequence ID" value="NZ_CP074694.1"/>
</dbReference>
<dbReference type="InterPro" id="IPR047112">
    <property type="entry name" value="RecG/Mfd"/>
</dbReference>
<dbReference type="Gene3D" id="2.40.10.170">
    <property type="match status" value="1"/>
</dbReference>
<dbReference type="Proteomes" id="UP000676194">
    <property type="component" value="Chromosome"/>
</dbReference>
<comment type="subcellular location">
    <subcellularLocation>
        <location evidence="1 13">Cytoplasm</location>
    </subcellularLocation>
</comment>
<dbReference type="InterPro" id="IPR005118">
    <property type="entry name" value="TRCF_C"/>
</dbReference>
<dbReference type="GO" id="GO:0003684">
    <property type="term" value="F:damaged DNA binding"/>
    <property type="evidence" value="ECO:0007669"/>
    <property type="project" value="InterPro"/>
</dbReference>
<keyword evidence="2 13" id="KW-0963">Cytoplasm</keyword>
<dbReference type="CDD" id="cd17991">
    <property type="entry name" value="DEXHc_TRCF"/>
    <property type="match status" value="1"/>
</dbReference>
<dbReference type="InterPro" id="IPR003711">
    <property type="entry name" value="CarD-like/TRCF_RID"/>
</dbReference>
<dbReference type="GO" id="GO:0016787">
    <property type="term" value="F:hydrolase activity"/>
    <property type="evidence" value="ECO:0007669"/>
    <property type="project" value="UniProtKB-KW"/>
</dbReference>
<dbReference type="Pfam" id="PF17757">
    <property type="entry name" value="UvrB_inter"/>
    <property type="match status" value="1"/>
</dbReference>
<evidence type="ECO:0000256" key="8">
    <source>
        <dbReference type="ARBA" id="ARBA00023125"/>
    </source>
</evidence>
<evidence type="ECO:0000259" key="14">
    <source>
        <dbReference type="PROSITE" id="PS51192"/>
    </source>
</evidence>
<evidence type="ECO:0000256" key="5">
    <source>
        <dbReference type="ARBA" id="ARBA00022801"/>
    </source>
</evidence>
<dbReference type="InterPro" id="IPR027417">
    <property type="entry name" value="P-loop_NTPase"/>
</dbReference>
<evidence type="ECO:0000256" key="13">
    <source>
        <dbReference type="HAMAP-Rule" id="MF_00969"/>
    </source>
</evidence>
<evidence type="ECO:0000256" key="9">
    <source>
        <dbReference type="ARBA" id="ARBA00023204"/>
    </source>
</evidence>
<dbReference type="PROSITE" id="PS51192">
    <property type="entry name" value="HELICASE_ATP_BIND_1"/>
    <property type="match status" value="1"/>
</dbReference>
<comment type="function">
    <text evidence="13">Couples transcription and DNA repair by recognizing RNA polymerase (RNAP) stalled at DNA lesions. Mediates ATP-dependent release of RNAP and its truncated transcript from the DNA, and recruitment of nucleotide excision repair machinery to the damaged site.</text>
</comment>
<dbReference type="EC" id="3.6.4.-" evidence="13"/>
<evidence type="ECO:0000256" key="1">
    <source>
        <dbReference type="ARBA" id="ARBA00004496"/>
    </source>
</evidence>
<dbReference type="InterPro" id="IPR037235">
    <property type="entry name" value="TRCF-like_C_D7"/>
</dbReference>
<dbReference type="PANTHER" id="PTHR47964">
    <property type="entry name" value="ATP-DEPENDENT DNA HELICASE HOMOLOG RECG, CHLOROPLASTIC"/>
    <property type="match status" value="1"/>
</dbReference>
<keyword evidence="3 13" id="KW-0547">Nucleotide-binding</keyword>
<evidence type="ECO:0000256" key="10">
    <source>
        <dbReference type="ARBA" id="ARBA00061104"/>
    </source>
</evidence>
<keyword evidence="9 13" id="KW-0234">DNA repair</keyword>
<dbReference type="GO" id="GO:0005737">
    <property type="term" value="C:cytoplasm"/>
    <property type="evidence" value="ECO:0007669"/>
    <property type="project" value="UniProtKB-SubCell"/>
</dbReference>
<dbReference type="GO" id="GO:0005524">
    <property type="term" value="F:ATP binding"/>
    <property type="evidence" value="ECO:0007669"/>
    <property type="project" value="UniProtKB-UniRule"/>
</dbReference>
<dbReference type="NCBIfam" id="TIGR00580">
    <property type="entry name" value="mfd"/>
    <property type="match status" value="1"/>
</dbReference>
<evidence type="ECO:0000256" key="3">
    <source>
        <dbReference type="ARBA" id="ARBA00022741"/>
    </source>
</evidence>
<feature type="domain" description="Helicase ATP-binding" evidence="14">
    <location>
        <begin position="583"/>
        <end position="744"/>
    </location>
</feature>
<evidence type="ECO:0000256" key="11">
    <source>
        <dbReference type="ARBA" id="ARBA00061399"/>
    </source>
</evidence>
<dbReference type="PANTHER" id="PTHR47964:SF1">
    <property type="entry name" value="ATP-DEPENDENT DNA HELICASE HOMOLOG RECG, CHLOROPLASTIC"/>
    <property type="match status" value="1"/>
</dbReference>
<dbReference type="GO" id="GO:0000716">
    <property type="term" value="P:transcription-coupled nucleotide-excision repair, DNA damage recognition"/>
    <property type="evidence" value="ECO:0007669"/>
    <property type="project" value="UniProtKB-UniRule"/>
</dbReference>
<dbReference type="SUPFAM" id="SSF143517">
    <property type="entry name" value="TRCF domain-like"/>
    <property type="match status" value="1"/>
</dbReference>
<gene>
    <name evidence="13 16" type="primary">mfd</name>
    <name evidence="16" type="ORF">KIH39_00390</name>
</gene>
<dbReference type="GO" id="GO:0003678">
    <property type="term" value="F:DNA helicase activity"/>
    <property type="evidence" value="ECO:0007669"/>
    <property type="project" value="TreeGrafter"/>
</dbReference>
<dbReference type="SMART" id="SM00487">
    <property type="entry name" value="DEXDc"/>
    <property type="match status" value="1"/>
</dbReference>
<reference evidence="16" key="1">
    <citation type="submission" date="2021-05" db="EMBL/GenBank/DDBJ databases">
        <title>Complete genome sequence of the cellulolytic planctomycete Telmatocola sphagniphila SP2T and characterization of the first cellulase from planctomycetes.</title>
        <authorList>
            <person name="Rakitin A.L."/>
            <person name="Beletsky A.V."/>
            <person name="Naumoff D.G."/>
            <person name="Kulichevskaya I.S."/>
            <person name="Mardanov A.V."/>
            <person name="Ravin N.V."/>
            <person name="Dedysh S.N."/>
        </authorList>
    </citation>
    <scope>NUCLEOTIDE SEQUENCE</scope>
    <source>
        <strain evidence="16">SP2T</strain>
    </source>
</reference>
<evidence type="ECO:0000256" key="6">
    <source>
        <dbReference type="ARBA" id="ARBA00022806"/>
    </source>
</evidence>
<dbReference type="InterPro" id="IPR014001">
    <property type="entry name" value="Helicase_ATP-bd"/>
</dbReference>
<evidence type="ECO:0000256" key="7">
    <source>
        <dbReference type="ARBA" id="ARBA00022840"/>
    </source>
</evidence>
<sequence length="1101" mass="124586">MPSDGIPLEKLTDLPEFLRHSDEWLELEAALRARKAGTIDGTWGSSAALSIAALGVTAPQSILVVLAHPGDLEFWASDLQSFTGLRPAIFPAWESWPPEKTSLDSTPGQRLRLVQSLHTAPPKFILTTIAAMMQPVPSQSQLKSRQRILKVNAAYDLDDLSRWLIDQGFRRAESVELPGEFSRRGGILDIFSFDSENPVRIEFFGDDIESIRSFAAASQRSLGDLKEAAILGPLKMDEGAGNKSQKSAGSDSRFEHLSDFLPSESWTILVEPNDLQEQSKFFLERVDEPIGLFGIHAVFANLMKFPNLTVSAMPRPSMEQTVHLRVESIERFSGNVQKVRDELDAVAHHDQVMIACQNEAELHRIREIFQEGKIAQSGKLKLVTGVIRAGFRMVQERIVVISSHELFRRDPVALGEKTPKGLPKRRIESRAIDSFLELNEGDYVVHVVHGIAIFRGMTLLDKPMSQGGKQDHKEENLILEFRDGVLMYVPVAKIDLVQKYVGGSKTLPELSKLGGSSWGKKKDKVQEAVRDMAAEMIQIQAMREGQVGFSLPMDSEWQKSFEEAFPYQETPDQLTAISEIKADLAKPRPMDRLLCGDVGYGKTEMAIRAAFKCVDNGKQVAILVPTTVLAEQHFRTFKSRFAEYPFTVDVLNRFRSAAEQKRVVKGLAEGTIDVVVGTHRLVSADVKFKDLGLVIVDEEQRFGVDHKERLKQIRSMVHVLTMTATPIPRTLHLALLGIRDISNLETPPPERLPVETRIIRFDEKLIRNAIMRELNRDGQVYFVHNRVYDIETVKQKLLQIVPEARIIIAHGQMHGHELEEAMVKFVRHEADILVATTIIESGVDIPNANTMFIDDAHLYGLADLHQLRGRVGRQKNRAYAYLLLSKELAVTGDAAKRLKAIEEFTELGAGFKIAMRDLEIRGAGNILGTEQSGHIAAVGYELYCQLLENAVRSLKNMPLRTPLEITVDLPWPAYLPRDYVPAQKLRMEVYRRLSRIRDMQKLEDFKNECRDRYGPIPEPAEWLLRVTEIRLLCHFWQINSIHVDGAALLFSYRNKKRAGQLEEKTGRRLKIIDEKTLYLKLFPEEEEPELWYELLRSLLQK</sequence>
<dbReference type="Gene3D" id="3.40.50.300">
    <property type="entry name" value="P-loop containing nucleotide triphosphate hydrolases"/>
    <property type="match status" value="2"/>
</dbReference>
<evidence type="ECO:0000256" key="2">
    <source>
        <dbReference type="ARBA" id="ARBA00022490"/>
    </source>
</evidence>
<dbReference type="FunFam" id="3.40.50.300:FF:000546">
    <property type="entry name" value="Transcription-repair-coupling factor"/>
    <property type="match status" value="1"/>
</dbReference>
<dbReference type="Pfam" id="PF02559">
    <property type="entry name" value="CarD_TRCF_RID"/>
    <property type="match status" value="1"/>
</dbReference>
<dbReference type="SMART" id="SM00490">
    <property type="entry name" value="HELICc"/>
    <property type="match status" value="1"/>
</dbReference>
<organism evidence="16 17">
    <name type="scientific">Telmatocola sphagniphila</name>
    <dbReference type="NCBI Taxonomy" id="1123043"/>
    <lineage>
        <taxon>Bacteria</taxon>
        <taxon>Pseudomonadati</taxon>
        <taxon>Planctomycetota</taxon>
        <taxon>Planctomycetia</taxon>
        <taxon>Gemmatales</taxon>
        <taxon>Gemmataceae</taxon>
    </lineage>
</organism>
<keyword evidence="4 13" id="KW-0227">DNA damage</keyword>
<keyword evidence="6" id="KW-0347">Helicase</keyword>
<evidence type="ECO:0000313" key="17">
    <source>
        <dbReference type="Proteomes" id="UP000676194"/>
    </source>
</evidence>
<dbReference type="AlphaFoldDB" id="A0A8E6B5S5"/>
<dbReference type="SMART" id="SM01058">
    <property type="entry name" value="CarD_TRCF"/>
    <property type="match status" value="1"/>
</dbReference>
<dbReference type="InterPro" id="IPR004576">
    <property type="entry name" value="Mfd"/>
</dbReference>
<evidence type="ECO:0000259" key="15">
    <source>
        <dbReference type="PROSITE" id="PS51194"/>
    </source>
</evidence>
<dbReference type="Gene3D" id="3.30.2060.10">
    <property type="entry name" value="Penicillin-binding protein 1b domain"/>
    <property type="match status" value="1"/>
</dbReference>
<keyword evidence="5 13" id="KW-0378">Hydrolase</keyword>
<feature type="domain" description="Helicase C-terminal" evidence="15">
    <location>
        <begin position="753"/>
        <end position="919"/>
    </location>
</feature>
<comment type="similarity">
    <text evidence="10 13">In the N-terminal section; belongs to the UvrB family.</text>
</comment>
<dbReference type="HAMAP" id="MF_00969">
    <property type="entry name" value="TRCF"/>
    <property type="match status" value="1"/>
</dbReference>
<dbReference type="Pfam" id="PF00270">
    <property type="entry name" value="DEAD"/>
    <property type="match status" value="1"/>
</dbReference>
<dbReference type="InterPro" id="IPR036101">
    <property type="entry name" value="CarD-like/TRCF_RID_sf"/>
</dbReference>
<dbReference type="PROSITE" id="PS51194">
    <property type="entry name" value="HELICASE_CTER"/>
    <property type="match status" value="1"/>
</dbReference>
<keyword evidence="17" id="KW-1185">Reference proteome</keyword>
<dbReference type="SMART" id="SM00982">
    <property type="entry name" value="TRCF"/>
    <property type="match status" value="1"/>
</dbReference>
<dbReference type="EMBL" id="CP074694">
    <property type="protein sequence ID" value="QVL32412.1"/>
    <property type="molecule type" value="Genomic_DNA"/>
</dbReference>
<dbReference type="GO" id="GO:0006355">
    <property type="term" value="P:regulation of DNA-templated transcription"/>
    <property type="evidence" value="ECO:0007669"/>
    <property type="project" value="UniProtKB-UniRule"/>
</dbReference>
<dbReference type="Pfam" id="PF03461">
    <property type="entry name" value="TRCF"/>
    <property type="match status" value="1"/>
</dbReference>
<evidence type="ECO:0000256" key="4">
    <source>
        <dbReference type="ARBA" id="ARBA00022763"/>
    </source>
</evidence>
<evidence type="ECO:0000313" key="16">
    <source>
        <dbReference type="EMBL" id="QVL32412.1"/>
    </source>
</evidence>
<dbReference type="KEGG" id="tsph:KIH39_00390"/>
<keyword evidence="7 13" id="KW-0067">ATP-binding</keyword>
<dbReference type="InterPro" id="IPR001650">
    <property type="entry name" value="Helicase_C-like"/>
</dbReference>
<name>A0A8E6B5S5_9BACT</name>